<evidence type="ECO:0000256" key="6">
    <source>
        <dbReference type="ARBA" id="ARBA00023237"/>
    </source>
</evidence>
<evidence type="ECO:0000256" key="3">
    <source>
        <dbReference type="ARBA" id="ARBA00022729"/>
    </source>
</evidence>
<keyword evidence="5" id="KW-0564">Palmitate</keyword>
<evidence type="ECO:0000256" key="1">
    <source>
        <dbReference type="ARBA" id="ARBA00004459"/>
    </source>
</evidence>
<accession>A0A9N7G4Q9</accession>
<dbReference type="EMBL" id="CP002270">
    <property type="protein sequence ID" value="ADQ44862.1"/>
    <property type="molecule type" value="Genomic_DNA"/>
</dbReference>
<gene>
    <name evidence="9" type="ORF">Bbu297_R41</name>
</gene>
<evidence type="ECO:0000256" key="2">
    <source>
        <dbReference type="ARBA" id="ARBA00008380"/>
    </source>
</evidence>
<dbReference type="Pfam" id="PF03304">
    <property type="entry name" value="Mlp"/>
    <property type="match status" value="1"/>
</dbReference>
<keyword evidence="9" id="KW-0614">Plasmid</keyword>
<comment type="subcellular location">
    <subcellularLocation>
        <location evidence="1">Cell outer membrane</location>
        <topology evidence="1">Lipid-anchor</topology>
    </subcellularLocation>
</comment>
<evidence type="ECO:0000256" key="4">
    <source>
        <dbReference type="ARBA" id="ARBA00023136"/>
    </source>
</evidence>
<reference evidence="9" key="1">
    <citation type="journal article" date="2011" name="J. Bacteriol.">
        <title>Whole-genome sequences of thirteen isolates of Borrelia burgdorferi.</title>
        <authorList>
            <person name="Schutzer S.E."/>
            <person name="Fraser-Liggett C.M."/>
            <person name="Casjens S.R."/>
            <person name="Qiu W.G."/>
            <person name="Dunn J.J."/>
            <person name="Mongodin E.F."/>
            <person name="Luft B.J."/>
        </authorList>
    </citation>
    <scope>NUCLEOTIDE SEQUENCE [LARGE SCALE GENOMIC DNA]</scope>
    <source>
        <strain evidence="9">297</strain>
    </source>
</reference>
<proteinExistence type="inferred from homology"/>
<dbReference type="InterPro" id="IPR004983">
    <property type="entry name" value="Mlp"/>
</dbReference>
<evidence type="ECO:0000313" key="9">
    <source>
        <dbReference type="EMBL" id="ADQ44862.1"/>
    </source>
</evidence>
<evidence type="ECO:0000256" key="5">
    <source>
        <dbReference type="ARBA" id="ARBA00023139"/>
    </source>
</evidence>
<protein>
    <submittedName>
        <fullName evidence="9">MlpL</fullName>
    </submittedName>
</protein>
<evidence type="ECO:0000256" key="8">
    <source>
        <dbReference type="ARBA" id="ARBA00046007"/>
    </source>
</evidence>
<dbReference type="RefSeq" id="WP_012621413.1">
    <property type="nucleotide sequence ID" value="NC_018984.1"/>
</dbReference>
<keyword evidence="6" id="KW-0998">Cell outer membrane</keyword>
<comment type="similarity">
    <text evidence="2">Belongs to the Multicopy lipoprotein (Mlp) family.</text>
</comment>
<keyword evidence="3" id="KW-0732">Signal</keyword>
<comment type="function">
    <text evidence="8">An outer membrane protein that may participate in pathogenesis. Some human Lyme disease patients have antibodies against this protein. The Mlp proteins probably undergo intragenic recombination, generating new alleles.</text>
</comment>
<name>A0A9N7G4Q9_BORBG</name>
<sequence>MKIYYILFILLILIDCTPNNINKKHTLTKITNKSEKSLSKESTEVQKTSEELLIEKLNNTQKEALSFLKQSLESQENFNKFLNSAEDKIKMALDHIHSEYSKCTGDNASQQKATFKQTLKGSFESNSNNLDQFKDQASSTCAAQNN</sequence>
<geneLocation type="plasmid" evidence="9">
    <name>297_cp32-4</name>
</geneLocation>
<keyword evidence="4" id="KW-0472">Membrane</keyword>
<dbReference type="GO" id="GO:0009279">
    <property type="term" value="C:cell outer membrane"/>
    <property type="evidence" value="ECO:0007669"/>
    <property type="project" value="UniProtKB-SubCell"/>
</dbReference>
<organism evidence="9">
    <name type="scientific">Borreliella burgdorferi 297</name>
    <dbReference type="NCBI Taxonomy" id="521009"/>
    <lineage>
        <taxon>Bacteria</taxon>
        <taxon>Pseudomonadati</taxon>
        <taxon>Spirochaetota</taxon>
        <taxon>Spirochaetia</taxon>
        <taxon>Spirochaetales</taxon>
        <taxon>Borreliaceae</taxon>
        <taxon>Borreliella</taxon>
    </lineage>
</organism>
<evidence type="ECO:0000256" key="7">
    <source>
        <dbReference type="ARBA" id="ARBA00023288"/>
    </source>
</evidence>
<keyword evidence="7" id="KW-0449">Lipoprotein</keyword>
<dbReference type="AlphaFoldDB" id="A0A9N7G4Q9"/>